<gene>
    <name evidence="3" type="ORF">Lsed01_01587</name>
</gene>
<evidence type="ECO:0000313" key="3">
    <source>
        <dbReference type="EMBL" id="GAA5519149.1"/>
    </source>
</evidence>
<sequence>MTLATTHGEADVDEAAVRLGARVRELRKARGLTLVALAEATDLSHPFLSQVERGLANLSLQSLRRLALALETSPVELVAAVEQGPAPRRVEVVRSGSRRSTAEGFARGTATSLVRGSRPFTPIVVDSDALEPGETFVHAEDEFVYVLEGEAVVETDGKTHRLGMGDSIYYAGGVRHRWWSDSGAYRLLVVKQQAR</sequence>
<dbReference type="PANTHER" id="PTHR46797">
    <property type="entry name" value="HTH-TYPE TRANSCRIPTIONAL REGULATOR"/>
    <property type="match status" value="1"/>
</dbReference>
<organism evidence="3 4">
    <name type="scientific">Demequina sediminis</name>
    <dbReference type="NCBI Taxonomy" id="1930058"/>
    <lineage>
        <taxon>Bacteria</taxon>
        <taxon>Bacillati</taxon>
        <taxon>Actinomycetota</taxon>
        <taxon>Actinomycetes</taxon>
        <taxon>Micrococcales</taxon>
        <taxon>Demequinaceae</taxon>
        <taxon>Demequina</taxon>
    </lineage>
</organism>
<comment type="caution">
    <text evidence="3">The sequence shown here is derived from an EMBL/GenBank/DDBJ whole genome shotgun (WGS) entry which is preliminary data.</text>
</comment>
<protein>
    <recommendedName>
        <fullName evidence="2">HTH cro/C1-type domain-containing protein</fullName>
    </recommendedName>
</protein>
<dbReference type="Proteomes" id="UP001426770">
    <property type="component" value="Unassembled WGS sequence"/>
</dbReference>
<accession>A0ABP9WHU7</accession>
<dbReference type="InterPro" id="IPR011051">
    <property type="entry name" value="RmlC_Cupin_sf"/>
</dbReference>
<dbReference type="Pfam" id="PF01381">
    <property type="entry name" value="HTH_3"/>
    <property type="match status" value="1"/>
</dbReference>
<dbReference type="PROSITE" id="PS50943">
    <property type="entry name" value="HTH_CROC1"/>
    <property type="match status" value="1"/>
</dbReference>
<evidence type="ECO:0000256" key="1">
    <source>
        <dbReference type="ARBA" id="ARBA00023125"/>
    </source>
</evidence>
<feature type="domain" description="HTH cro/C1-type" evidence="2">
    <location>
        <begin position="23"/>
        <end position="77"/>
    </location>
</feature>
<dbReference type="CDD" id="cd02209">
    <property type="entry name" value="cupin_XRE_C"/>
    <property type="match status" value="1"/>
</dbReference>
<name>A0ABP9WHU7_9MICO</name>
<dbReference type="SMART" id="SM00530">
    <property type="entry name" value="HTH_XRE"/>
    <property type="match status" value="1"/>
</dbReference>
<evidence type="ECO:0000313" key="4">
    <source>
        <dbReference type="Proteomes" id="UP001426770"/>
    </source>
</evidence>
<dbReference type="InterPro" id="IPR010982">
    <property type="entry name" value="Lambda_DNA-bd_dom_sf"/>
</dbReference>
<dbReference type="Gene3D" id="2.60.120.10">
    <property type="entry name" value="Jelly Rolls"/>
    <property type="match status" value="1"/>
</dbReference>
<dbReference type="InterPro" id="IPR050807">
    <property type="entry name" value="TransReg_Diox_bact_type"/>
</dbReference>
<dbReference type="PANTHER" id="PTHR46797:SF1">
    <property type="entry name" value="METHYLPHOSPHONATE SYNTHASE"/>
    <property type="match status" value="1"/>
</dbReference>
<dbReference type="CDD" id="cd00093">
    <property type="entry name" value="HTH_XRE"/>
    <property type="match status" value="1"/>
</dbReference>
<evidence type="ECO:0000259" key="2">
    <source>
        <dbReference type="PROSITE" id="PS50943"/>
    </source>
</evidence>
<dbReference type="SUPFAM" id="SSF51182">
    <property type="entry name" value="RmlC-like cupins"/>
    <property type="match status" value="1"/>
</dbReference>
<proteinExistence type="predicted"/>
<keyword evidence="4" id="KW-1185">Reference proteome</keyword>
<reference evidence="3 4" key="1">
    <citation type="submission" date="2024-02" db="EMBL/GenBank/DDBJ databases">
        <title>Lysinimicrobium sediminis NBRC 112286.</title>
        <authorList>
            <person name="Ichikawa N."/>
            <person name="Katano-Makiyama Y."/>
            <person name="Hidaka K."/>
        </authorList>
    </citation>
    <scope>NUCLEOTIDE SEQUENCE [LARGE SCALE GENOMIC DNA]</scope>
    <source>
        <strain evidence="3 4">NBRC 112286</strain>
    </source>
</reference>
<dbReference type="InterPro" id="IPR013096">
    <property type="entry name" value="Cupin_2"/>
</dbReference>
<dbReference type="InterPro" id="IPR014710">
    <property type="entry name" value="RmlC-like_jellyroll"/>
</dbReference>
<keyword evidence="1" id="KW-0238">DNA-binding</keyword>
<dbReference type="SUPFAM" id="SSF47413">
    <property type="entry name" value="lambda repressor-like DNA-binding domains"/>
    <property type="match status" value="1"/>
</dbReference>
<dbReference type="Gene3D" id="1.10.260.40">
    <property type="entry name" value="lambda repressor-like DNA-binding domains"/>
    <property type="match status" value="1"/>
</dbReference>
<dbReference type="Pfam" id="PF07883">
    <property type="entry name" value="Cupin_2"/>
    <property type="match status" value="1"/>
</dbReference>
<dbReference type="RefSeq" id="WP_425558001.1">
    <property type="nucleotide sequence ID" value="NZ_AP027736.1"/>
</dbReference>
<dbReference type="InterPro" id="IPR001387">
    <property type="entry name" value="Cro/C1-type_HTH"/>
</dbReference>
<dbReference type="EMBL" id="BAABRR010000007">
    <property type="protein sequence ID" value="GAA5519149.1"/>
    <property type="molecule type" value="Genomic_DNA"/>
</dbReference>